<dbReference type="EMBL" id="FOBH01000017">
    <property type="protein sequence ID" value="SEL59291.1"/>
    <property type="molecule type" value="Genomic_DNA"/>
</dbReference>
<comment type="catalytic activity">
    <reaction evidence="6">
        <text>cytidine(1402) in 16S rRNA + S-adenosyl-L-methionine = 2'-O-methylcytidine(1402) in 16S rRNA + S-adenosyl-L-homocysteine + H(+)</text>
        <dbReference type="Rhea" id="RHEA:42924"/>
        <dbReference type="Rhea" id="RHEA-COMP:10285"/>
        <dbReference type="Rhea" id="RHEA-COMP:10286"/>
        <dbReference type="ChEBI" id="CHEBI:15378"/>
        <dbReference type="ChEBI" id="CHEBI:57856"/>
        <dbReference type="ChEBI" id="CHEBI:59789"/>
        <dbReference type="ChEBI" id="CHEBI:74495"/>
        <dbReference type="ChEBI" id="CHEBI:82748"/>
        <dbReference type="EC" id="2.1.1.198"/>
    </reaction>
</comment>
<keyword evidence="10" id="KW-1185">Reference proteome</keyword>
<dbReference type="NCBIfam" id="TIGR00096">
    <property type="entry name" value="16S rRNA (cytidine(1402)-2'-O)-methyltransferase"/>
    <property type="match status" value="1"/>
</dbReference>
<organism evidence="9 10">
    <name type="scientific">Nitrosovibrio tenuis</name>
    <dbReference type="NCBI Taxonomy" id="1233"/>
    <lineage>
        <taxon>Bacteria</taxon>
        <taxon>Pseudomonadati</taxon>
        <taxon>Pseudomonadota</taxon>
        <taxon>Betaproteobacteria</taxon>
        <taxon>Nitrosomonadales</taxon>
        <taxon>Nitrosomonadaceae</taxon>
        <taxon>Nitrosovibrio</taxon>
    </lineage>
</organism>
<dbReference type="PIRSF" id="PIRSF005917">
    <property type="entry name" value="MTase_YraL"/>
    <property type="match status" value="1"/>
</dbReference>
<dbReference type="Gene3D" id="3.40.1010.10">
    <property type="entry name" value="Cobalt-precorrin-4 Transmethylase, Domain 1"/>
    <property type="match status" value="1"/>
</dbReference>
<evidence type="ECO:0000256" key="2">
    <source>
        <dbReference type="ARBA" id="ARBA00022552"/>
    </source>
</evidence>
<dbReference type="AlphaFoldDB" id="A0A1H7RGB6"/>
<dbReference type="InterPro" id="IPR014777">
    <property type="entry name" value="4pyrrole_Mease_sub1"/>
</dbReference>
<reference evidence="9 10" key="1">
    <citation type="submission" date="2016-10" db="EMBL/GenBank/DDBJ databases">
        <authorList>
            <person name="de Groot N.N."/>
        </authorList>
    </citation>
    <scope>NUCLEOTIDE SEQUENCE [LARGE SCALE GENOMIC DNA]</scope>
    <source>
        <strain evidence="9 10">Nv1</strain>
    </source>
</reference>
<accession>A0A1H7RGB6</accession>
<dbReference type="OrthoDB" id="9809084at2"/>
<dbReference type="InterPro" id="IPR053910">
    <property type="entry name" value="RsmI_HTH"/>
</dbReference>
<dbReference type="GO" id="GO:0005737">
    <property type="term" value="C:cytoplasm"/>
    <property type="evidence" value="ECO:0007669"/>
    <property type="project" value="UniProtKB-SubCell"/>
</dbReference>
<proteinExistence type="inferred from homology"/>
<keyword evidence="2 6" id="KW-0698">rRNA processing</keyword>
<dbReference type="FunFam" id="3.30.950.10:FF:000002">
    <property type="entry name" value="Ribosomal RNA small subunit methyltransferase I"/>
    <property type="match status" value="1"/>
</dbReference>
<keyword evidence="1 6" id="KW-0963">Cytoplasm</keyword>
<dbReference type="GO" id="GO:0070677">
    <property type="term" value="F:rRNA (cytosine-2'-O-)-methyltransferase activity"/>
    <property type="evidence" value="ECO:0007669"/>
    <property type="project" value="UniProtKB-UniRule"/>
</dbReference>
<dbReference type="Pfam" id="PF23016">
    <property type="entry name" value="RsmI_C"/>
    <property type="match status" value="1"/>
</dbReference>
<dbReference type="SUPFAM" id="SSF53790">
    <property type="entry name" value="Tetrapyrrole methylase"/>
    <property type="match status" value="1"/>
</dbReference>
<comment type="similarity">
    <text evidence="6">Belongs to the methyltransferase superfamily. RsmI family.</text>
</comment>
<dbReference type="InterPro" id="IPR014776">
    <property type="entry name" value="4pyrrole_Mease_sub2"/>
</dbReference>
<dbReference type="CDD" id="cd11648">
    <property type="entry name" value="RsmI"/>
    <property type="match status" value="1"/>
</dbReference>
<name>A0A1H7RGB6_9PROT</name>
<dbReference type="RefSeq" id="WP_090829537.1">
    <property type="nucleotide sequence ID" value="NZ_FOBH01000017.1"/>
</dbReference>
<dbReference type="PANTHER" id="PTHR46111:SF1">
    <property type="entry name" value="RIBOSOMAL RNA SMALL SUBUNIT METHYLTRANSFERASE I"/>
    <property type="match status" value="1"/>
</dbReference>
<dbReference type="InterPro" id="IPR008189">
    <property type="entry name" value="rRNA_ssu_MeTfrase_I"/>
</dbReference>
<evidence type="ECO:0000256" key="3">
    <source>
        <dbReference type="ARBA" id="ARBA00022603"/>
    </source>
</evidence>
<dbReference type="HAMAP" id="MF_01877">
    <property type="entry name" value="16SrRNA_methyltr_I"/>
    <property type="match status" value="1"/>
</dbReference>
<dbReference type="FunFam" id="3.40.1010.10:FF:000007">
    <property type="entry name" value="Ribosomal RNA small subunit methyltransferase I"/>
    <property type="match status" value="1"/>
</dbReference>
<gene>
    <name evidence="6" type="primary">rsmI</name>
    <name evidence="9" type="ORF">SAMN05216387_11721</name>
</gene>
<dbReference type="Pfam" id="PF00590">
    <property type="entry name" value="TP_methylase"/>
    <property type="match status" value="1"/>
</dbReference>
<evidence type="ECO:0000256" key="5">
    <source>
        <dbReference type="ARBA" id="ARBA00022691"/>
    </source>
</evidence>
<dbReference type="Gene3D" id="3.30.950.10">
    <property type="entry name" value="Methyltransferase, Cobalt-precorrin-4 Transmethylase, Domain 2"/>
    <property type="match status" value="1"/>
</dbReference>
<evidence type="ECO:0000313" key="9">
    <source>
        <dbReference type="EMBL" id="SEL59291.1"/>
    </source>
</evidence>
<evidence type="ECO:0000313" key="10">
    <source>
        <dbReference type="Proteomes" id="UP000198620"/>
    </source>
</evidence>
<keyword evidence="5 6" id="KW-0949">S-adenosyl-L-methionine</keyword>
<evidence type="ECO:0000256" key="6">
    <source>
        <dbReference type="HAMAP-Rule" id="MF_01877"/>
    </source>
</evidence>
<keyword evidence="3 6" id="KW-0489">Methyltransferase</keyword>
<dbReference type="InterPro" id="IPR035996">
    <property type="entry name" value="4pyrrol_Methylase_sf"/>
</dbReference>
<feature type="domain" description="RsmI HTH" evidence="8">
    <location>
        <begin position="240"/>
        <end position="284"/>
    </location>
</feature>
<keyword evidence="4 6" id="KW-0808">Transferase</keyword>
<dbReference type="Proteomes" id="UP000198620">
    <property type="component" value="Unassembled WGS sequence"/>
</dbReference>
<dbReference type="PANTHER" id="PTHR46111">
    <property type="entry name" value="RIBOSOMAL RNA SMALL SUBUNIT METHYLTRANSFERASE I"/>
    <property type="match status" value="1"/>
</dbReference>
<dbReference type="EC" id="2.1.1.198" evidence="6"/>
<evidence type="ECO:0000256" key="1">
    <source>
        <dbReference type="ARBA" id="ARBA00022490"/>
    </source>
</evidence>
<evidence type="ECO:0000259" key="7">
    <source>
        <dbReference type="Pfam" id="PF00590"/>
    </source>
</evidence>
<dbReference type="InterPro" id="IPR000878">
    <property type="entry name" value="4pyrrol_Mease"/>
</dbReference>
<feature type="domain" description="Tetrapyrrole methylase" evidence="7">
    <location>
        <begin position="12"/>
        <end position="211"/>
    </location>
</feature>
<protein>
    <recommendedName>
        <fullName evidence="6">Ribosomal RNA small subunit methyltransferase I</fullName>
        <ecNumber evidence="6">2.1.1.198</ecNumber>
    </recommendedName>
    <alternativeName>
        <fullName evidence="6">16S rRNA 2'-O-ribose C1402 methyltransferase</fullName>
    </alternativeName>
    <alternativeName>
        <fullName evidence="6">rRNA (cytidine-2'-O-)-methyltransferase RsmI</fullName>
    </alternativeName>
</protein>
<comment type="function">
    <text evidence="6">Catalyzes the 2'-O-methylation of the ribose of cytidine 1402 (C1402) in 16S rRNA.</text>
</comment>
<dbReference type="STRING" id="1233.SAMN05216387_11721"/>
<comment type="subcellular location">
    <subcellularLocation>
        <location evidence="6">Cytoplasm</location>
    </subcellularLocation>
</comment>
<evidence type="ECO:0000259" key="8">
    <source>
        <dbReference type="Pfam" id="PF23016"/>
    </source>
</evidence>
<evidence type="ECO:0000256" key="4">
    <source>
        <dbReference type="ARBA" id="ARBA00022679"/>
    </source>
</evidence>
<sequence length="293" mass="32399">MQAGTSTLPGSLYVVGTPIGNLRDISFRALDILAAVDFIAAEDTRVTARLLEYHSITKKMISMHRHNEASTVKRIERSLADGNSVALLTDAGTPGISDPGALLVKHIRNMGYKVIPIPGANAAVCALSAAGIITPHFLFYGFLPANPGARRRELQNLKLFPYTLIFYEAPHRILECVTDLVEVMRDHRELTIARELTKLFETIHVCPLKDAVVWLEEDPNRQRGEFVLMLTGFKTRNEAELGDEAQHVLKLLMDALPLKQAVKLAADITGESRNLLYTFALSLRNETTSPDDA</sequence>